<dbReference type="EC" id="4.2.1.11" evidence="2"/>
<dbReference type="PANTHER" id="PTHR11902">
    <property type="entry name" value="ENOLASE"/>
    <property type="match status" value="1"/>
</dbReference>
<dbReference type="InterPro" id="IPR020811">
    <property type="entry name" value="Enolase_N"/>
</dbReference>
<evidence type="ECO:0000256" key="1">
    <source>
        <dbReference type="ARBA" id="ARBA00001946"/>
    </source>
</evidence>
<gene>
    <name evidence="7" type="ORF">NEOLI_002680</name>
</gene>
<dbReference type="GO" id="GO:0006096">
    <property type="term" value="P:glycolytic process"/>
    <property type="evidence" value="ECO:0007669"/>
    <property type="project" value="UniProtKB-KW"/>
</dbReference>
<comment type="cofactor">
    <cofactor evidence="1">
        <name>Mg(2+)</name>
        <dbReference type="ChEBI" id="CHEBI:18420"/>
    </cofactor>
</comment>
<dbReference type="STRING" id="1198029.A0A1U7LX58"/>
<keyword evidence="4" id="KW-0324">Glycolysis</keyword>
<proteinExistence type="predicted"/>
<evidence type="ECO:0000313" key="7">
    <source>
        <dbReference type="EMBL" id="OLL27163.1"/>
    </source>
</evidence>
<organism evidence="7 8">
    <name type="scientific">Neolecta irregularis (strain DAH-3)</name>
    <dbReference type="NCBI Taxonomy" id="1198029"/>
    <lineage>
        <taxon>Eukaryota</taxon>
        <taxon>Fungi</taxon>
        <taxon>Dikarya</taxon>
        <taxon>Ascomycota</taxon>
        <taxon>Taphrinomycotina</taxon>
        <taxon>Neolectales</taxon>
        <taxon>Neolectaceae</taxon>
        <taxon>Neolecta</taxon>
    </lineage>
</organism>
<dbReference type="AlphaFoldDB" id="A0A1U7LX58"/>
<dbReference type="OMA" id="AGTHITQ"/>
<keyword evidence="5" id="KW-0456">Lyase</keyword>
<dbReference type="FunFam" id="3.30.390.10:FF:000001">
    <property type="entry name" value="Enolase"/>
    <property type="match status" value="1"/>
</dbReference>
<dbReference type="InterPro" id="IPR000941">
    <property type="entry name" value="Enolase"/>
</dbReference>
<dbReference type="Pfam" id="PF03952">
    <property type="entry name" value="Enolase_N"/>
    <property type="match status" value="1"/>
</dbReference>
<evidence type="ECO:0000313" key="8">
    <source>
        <dbReference type="Proteomes" id="UP000186594"/>
    </source>
</evidence>
<evidence type="ECO:0000256" key="4">
    <source>
        <dbReference type="ARBA" id="ARBA00023152"/>
    </source>
</evidence>
<dbReference type="GO" id="GO:0000015">
    <property type="term" value="C:phosphopyruvate hydratase complex"/>
    <property type="evidence" value="ECO:0007669"/>
    <property type="project" value="InterPro"/>
</dbReference>
<dbReference type="SUPFAM" id="SSF54826">
    <property type="entry name" value="Enolase N-terminal domain-like"/>
    <property type="match status" value="1"/>
</dbReference>
<keyword evidence="3" id="KW-0460">Magnesium</keyword>
<reference evidence="7 8" key="1">
    <citation type="submission" date="2016-04" db="EMBL/GenBank/DDBJ databases">
        <title>Evolutionary innovation and constraint leading to complex multicellularity in the Ascomycota.</title>
        <authorList>
            <person name="Cisse O."/>
            <person name="Nguyen A."/>
            <person name="Hewitt D.A."/>
            <person name="Jedd G."/>
            <person name="Stajich J.E."/>
        </authorList>
    </citation>
    <scope>NUCLEOTIDE SEQUENCE [LARGE SCALE GENOMIC DNA]</scope>
    <source>
        <strain evidence="7 8">DAH-3</strain>
    </source>
</reference>
<dbReference type="GO" id="GO:0004634">
    <property type="term" value="F:phosphopyruvate hydratase activity"/>
    <property type="evidence" value="ECO:0007669"/>
    <property type="project" value="UniProtKB-EC"/>
</dbReference>
<dbReference type="PANTHER" id="PTHR11902:SF1">
    <property type="entry name" value="ENOLASE"/>
    <property type="match status" value="1"/>
</dbReference>
<evidence type="ECO:0000256" key="3">
    <source>
        <dbReference type="ARBA" id="ARBA00022842"/>
    </source>
</evidence>
<name>A0A1U7LX58_NEOID</name>
<sequence>MAIQNIYARTVYDSRGNPTVEVDVVTETGTHRSIVPSGASTGIYEALELRDKDKSKWSGKGVIKAISNVNDIIAPALIKTNLDIKDQKAVDKFLNKLDGTDNKSNLGANAILGVSMAICKAAAAEKGFL</sequence>
<dbReference type="EMBL" id="LXFE01000117">
    <property type="protein sequence ID" value="OLL27163.1"/>
    <property type="molecule type" value="Genomic_DNA"/>
</dbReference>
<evidence type="ECO:0000259" key="6">
    <source>
        <dbReference type="SMART" id="SM01193"/>
    </source>
</evidence>
<dbReference type="Proteomes" id="UP000186594">
    <property type="component" value="Unassembled WGS sequence"/>
</dbReference>
<dbReference type="SMART" id="SM01193">
    <property type="entry name" value="Enolase_N"/>
    <property type="match status" value="1"/>
</dbReference>
<feature type="domain" description="Enolase N-terminal" evidence="6">
    <location>
        <begin position="3"/>
        <end position="129"/>
    </location>
</feature>
<evidence type="ECO:0000256" key="5">
    <source>
        <dbReference type="ARBA" id="ARBA00023239"/>
    </source>
</evidence>
<evidence type="ECO:0000256" key="2">
    <source>
        <dbReference type="ARBA" id="ARBA00012058"/>
    </source>
</evidence>
<accession>A0A1U7LX58</accession>
<protein>
    <recommendedName>
        <fullName evidence="2">phosphopyruvate hydratase</fullName>
        <ecNumber evidence="2">4.2.1.11</ecNumber>
    </recommendedName>
</protein>
<dbReference type="Gene3D" id="3.30.390.10">
    <property type="entry name" value="Enolase-like, N-terminal domain"/>
    <property type="match status" value="1"/>
</dbReference>
<dbReference type="InterPro" id="IPR029017">
    <property type="entry name" value="Enolase-like_N"/>
</dbReference>
<keyword evidence="8" id="KW-1185">Reference proteome</keyword>
<dbReference type="GO" id="GO:0000287">
    <property type="term" value="F:magnesium ion binding"/>
    <property type="evidence" value="ECO:0007669"/>
    <property type="project" value="InterPro"/>
</dbReference>
<dbReference type="OrthoDB" id="1739814at2759"/>
<dbReference type="PRINTS" id="PR00148">
    <property type="entry name" value="ENOLASE"/>
</dbReference>
<comment type="caution">
    <text evidence="7">The sequence shown here is derived from an EMBL/GenBank/DDBJ whole genome shotgun (WGS) entry which is preliminary data.</text>
</comment>